<evidence type="ECO:0000256" key="2">
    <source>
        <dbReference type="ARBA" id="ARBA00022723"/>
    </source>
</evidence>
<dbReference type="InterPro" id="IPR039537">
    <property type="entry name" value="Retrotran_Ty1/copia-like"/>
</dbReference>
<dbReference type="EMBL" id="CACVBM020001106">
    <property type="protein sequence ID" value="CAA7031284.1"/>
    <property type="molecule type" value="Genomic_DNA"/>
</dbReference>
<dbReference type="InterPro" id="IPR012337">
    <property type="entry name" value="RNaseH-like_sf"/>
</dbReference>
<evidence type="ECO:0008006" key="11">
    <source>
        <dbReference type="Google" id="ProtNLM"/>
    </source>
</evidence>
<dbReference type="InterPro" id="IPR025724">
    <property type="entry name" value="GAG-pre-integrase_dom"/>
</dbReference>
<evidence type="ECO:0000256" key="4">
    <source>
        <dbReference type="ARBA" id="ARBA00022801"/>
    </source>
</evidence>
<dbReference type="InterPro" id="IPR036875">
    <property type="entry name" value="Znf_CCHC_sf"/>
</dbReference>
<evidence type="ECO:0000259" key="8">
    <source>
        <dbReference type="PROSITE" id="PS50994"/>
    </source>
</evidence>
<dbReference type="OrthoDB" id="1106346at2759"/>
<keyword evidence="4" id="KW-0378">Hydrolase</keyword>
<proteinExistence type="predicted"/>
<dbReference type="SUPFAM" id="SSF57756">
    <property type="entry name" value="Retrovirus zinc finger-like domains"/>
    <property type="match status" value="1"/>
</dbReference>
<feature type="domain" description="CCHC-type" evidence="7">
    <location>
        <begin position="262"/>
        <end position="275"/>
    </location>
</feature>
<reference evidence="9" key="1">
    <citation type="submission" date="2020-01" db="EMBL/GenBank/DDBJ databases">
        <authorList>
            <person name="Mishra B."/>
        </authorList>
    </citation>
    <scope>NUCLEOTIDE SEQUENCE [LARGE SCALE GENOMIC DNA]</scope>
</reference>
<dbReference type="PANTHER" id="PTHR42648:SF28">
    <property type="entry name" value="TRANSPOSON-ENCODED PROTEIN WITH RIBONUCLEASE H-LIKE AND RETROVIRUS ZINC FINGER-LIKE DOMAINS"/>
    <property type="match status" value="1"/>
</dbReference>
<name>A0A6D2J1R0_9BRAS</name>
<dbReference type="Gene3D" id="3.30.420.10">
    <property type="entry name" value="Ribonuclease H-like superfamily/Ribonuclease H"/>
    <property type="match status" value="1"/>
</dbReference>
<feature type="compositionally biased region" description="Polar residues" evidence="6">
    <location>
        <begin position="763"/>
        <end position="776"/>
    </location>
</feature>
<feature type="domain" description="Integrase catalytic" evidence="8">
    <location>
        <begin position="505"/>
        <end position="667"/>
    </location>
</feature>
<evidence type="ECO:0000313" key="10">
    <source>
        <dbReference type="Proteomes" id="UP000467841"/>
    </source>
</evidence>
<keyword evidence="5" id="KW-0862">Zinc</keyword>
<dbReference type="PROSITE" id="PS50158">
    <property type="entry name" value="ZF_CCHC"/>
    <property type="match status" value="1"/>
</dbReference>
<feature type="compositionally biased region" description="Basic and acidic residues" evidence="6">
    <location>
        <begin position="233"/>
        <end position="249"/>
    </location>
</feature>
<dbReference type="Pfam" id="PF13976">
    <property type="entry name" value="gag_pre-integrs"/>
    <property type="match status" value="1"/>
</dbReference>
<dbReference type="InterPro" id="IPR036397">
    <property type="entry name" value="RNaseH_sf"/>
</dbReference>
<keyword evidence="10" id="KW-1185">Reference proteome</keyword>
<gene>
    <name evidence="9" type="ORF">MERR_LOCUS18519</name>
</gene>
<evidence type="ECO:0000256" key="6">
    <source>
        <dbReference type="SAM" id="MobiDB-lite"/>
    </source>
</evidence>
<dbReference type="Pfam" id="PF00665">
    <property type="entry name" value="rve"/>
    <property type="match status" value="1"/>
</dbReference>
<dbReference type="CDD" id="cd09272">
    <property type="entry name" value="RNase_HI_RT_Ty1"/>
    <property type="match status" value="1"/>
</dbReference>
<dbReference type="GO" id="GO:0008270">
    <property type="term" value="F:zinc ion binding"/>
    <property type="evidence" value="ECO:0007669"/>
    <property type="project" value="UniProtKB-KW"/>
</dbReference>
<evidence type="ECO:0000256" key="1">
    <source>
        <dbReference type="ARBA" id="ARBA00022670"/>
    </source>
</evidence>
<keyword evidence="5" id="KW-0863">Zinc-finger</keyword>
<feature type="region of interest" description="Disordered" evidence="6">
    <location>
        <begin position="233"/>
        <end position="253"/>
    </location>
</feature>
<dbReference type="PROSITE" id="PS50994">
    <property type="entry name" value="INTEGRASE"/>
    <property type="match status" value="1"/>
</dbReference>
<dbReference type="Proteomes" id="UP000467841">
    <property type="component" value="Unassembled WGS sequence"/>
</dbReference>
<sequence>MAKELLASTRVDIDRFDGSGDFSLWKTRMMSNFRILGLKEVITDFKLMKEVPLTRTEPRPTVEGVPTVLSEPQTQWVPDPVKHEKSEKAMGVIIASVGNHVLRKIEHCETAAEMWSLLNKLYMESTLPNRIHLQLQFYTFKMNESRSVDENVDDFLKIVAELSSLDVKVSNEVQAILFLTSLSSSYDQLKHTLKYGRDSLTLEEVVSAVRSRERELTTEVQRDYKSPAASLYAKDRGRSTSKGPKENGRGRSRSSSKFRVTCWFCKKEGHMKKDCYARKKKYGVDGPGEAGVIIEKLVISEALSMDGQGAKDVWVLDSGCTFHMTSRRDWFVDLHDNGGTTILLGDDHSVQSQGQGSIRINTHGGSIKVLNNVRYVPELRRNLISTGTLDRLGFKHEGGDGKVRYFKNNKTALRGELKNGLYLLDGETVLPETCNVEKKQVEIDKTVLWHSRLGHMSINSMRILTGKGLIDRKEVKELKFCEHCVMGKSKKLSFNVGRHDTQDVLGYLHADLWGSPNTTPSLPGKQYFLSIIDDKTRKVWLMFLKTKDETFDKFCEWKNLVENQMNKIVKVLRTDNGLEFCNVKFDDYCRTHGIERHRTCTYTPHQNGVAERMNRTLMEKVRCMLNESGLGEEFWAEAASTAAYVINRSPCSAIDHNVPEELWLNRKPGYKHMRKFGSIAYVHHDQGKLKPRALKGVFLGYPQGTKGYRVWLLELEKCVISRNVVFHEEKVFKDLKSEEEHGVKNSVESGQSSESSRVEITADVSSEEQQPSTENIVSGGVTVESSSESEEEFENNDQEEVELAGYQLARERDRRVIAPPARFNDYSMVAFALLTAEDIEIDDPQCYHEAMQSKDWEKWNGSMGEEMGSLAKNRTWVIVDRPKDKKVLGGRWLYTKKPGIPCVELKRFKSRLVARGFTQREGIDYQEVFAPVVKHVSIRILMSAVVNQDLELEQMDVKTAFLHGDLDQELYMEQPEGFEVNKDKDQVCLLKKSLYGLKQSPRLWNKRFNKFMMEQKFLRSERDTCVYVKKVDQGFVYLLLYVDGMLLAAKEMTEIEKLKKVLSSEFEMKDLGAASRILGIDIKRDRKEGVLWLSQSGYLGKVIKRFNMVEAKTVNTPMGGHFKLSAVSDASECVDTEKVPYSSAVGSLMYAMVGTRPDLAYAIGLVSRFMSKPGSIHWEAVKWLLRYVKRSSDLSLVFRRNKDFRVQGYCDSDFAGDLDRKRLTSGYVFTVGGNTVSWRSGLQQITALSTTEAEYIALTEAVKEAIWIKGLVKDMGFEEEKATIWCDSQSAICLSKNSTFHERTKHIAVKYHFIRDIIEEGEVAVEKIDTSENPADILTKTVPVNKFVAALELLRLIN</sequence>
<organism evidence="9 10">
    <name type="scientific">Microthlaspi erraticum</name>
    <dbReference type="NCBI Taxonomy" id="1685480"/>
    <lineage>
        <taxon>Eukaryota</taxon>
        <taxon>Viridiplantae</taxon>
        <taxon>Streptophyta</taxon>
        <taxon>Embryophyta</taxon>
        <taxon>Tracheophyta</taxon>
        <taxon>Spermatophyta</taxon>
        <taxon>Magnoliopsida</taxon>
        <taxon>eudicotyledons</taxon>
        <taxon>Gunneridae</taxon>
        <taxon>Pentapetalae</taxon>
        <taxon>rosids</taxon>
        <taxon>malvids</taxon>
        <taxon>Brassicales</taxon>
        <taxon>Brassicaceae</taxon>
        <taxon>Coluteocarpeae</taxon>
        <taxon>Microthlaspi</taxon>
    </lineage>
</organism>
<dbReference type="Pfam" id="PF25597">
    <property type="entry name" value="SH3_retrovirus"/>
    <property type="match status" value="1"/>
</dbReference>
<accession>A0A6D2J1R0</accession>
<dbReference type="Pfam" id="PF22936">
    <property type="entry name" value="Pol_BBD"/>
    <property type="match status" value="1"/>
</dbReference>
<dbReference type="InterPro" id="IPR001878">
    <property type="entry name" value="Znf_CCHC"/>
</dbReference>
<keyword evidence="3" id="KW-0064">Aspartyl protease</keyword>
<dbReference type="SUPFAM" id="SSF56672">
    <property type="entry name" value="DNA/RNA polymerases"/>
    <property type="match status" value="1"/>
</dbReference>
<dbReference type="Pfam" id="PF14223">
    <property type="entry name" value="Retrotran_gag_2"/>
    <property type="match status" value="1"/>
</dbReference>
<dbReference type="SMART" id="SM00343">
    <property type="entry name" value="ZnF_C2HC"/>
    <property type="match status" value="1"/>
</dbReference>
<dbReference type="PANTHER" id="PTHR42648">
    <property type="entry name" value="TRANSPOSASE, PUTATIVE-RELATED"/>
    <property type="match status" value="1"/>
</dbReference>
<keyword evidence="2" id="KW-0479">Metal-binding</keyword>
<dbReference type="InterPro" id="IPR043502">
    <property type="entry name" value="DNA/RNA_pol_sf"/>
</dbReference>
<dbReference type="GO" id="GO:0004190">
    <property type="term" value="F:aspartic-type endopeptidase activity"/>
    <property type="evidence" value="ECO:0007669"/>
    <property type="project" value="UniProtKB-KW"/>
</dbReference>
<dbReference type="SUPFAM" id="SSF53098">
    <property type="entry name" value="Ribonuclease H-like"/>
    <property type="match status" value="1"/>
</dbReference>
<evidence type="ECO:0000256" key="3">
    <source>
        <dbReference type="ARBA" id="ARBA00022750"/>
    </source>
</evidence>
<dbReference type="GO" id="GO:0015074">
    <property type="term" value="P:DNA integration"/>
    <property type="evidence" value="ECO:0007669"/>
    <property type="project" value="InterPro"/>
</dbReference>
<dbReference type="InterPro" id="IPR054722">
    <property type="entry name" value="PolX-like_BBD"/>
</dbReference>
<evidence type="ECO:0000313" key="9">
    <source>
        <dbReference type="EMBL" id="CAA7031284.1"/>
    </source>
</evidence>
<evidence type="ECO:0000256" key="5">
    <source>
        <dbReference type="PROSITE-ProRule" id="PRU00047"/>
    </source>
</evidence>
<feature type="region of interest" description="Disordered" evidence="6">
    <location>
        <begin position="737"/>
        <end position="778"/>
    </location>
</feature>
<dbReference type="Pfam" id="PF07727">
    <property type="entry name" value="RVT_2"/>
    <property type="match status" value="1"/>
</dbReference>
<protein>
    <recommendedName>
        <fullName evidence="11">Integrase catalytic domain-containing protein</fullName>
    </recommendedName>
</protein>
<dbReference type="InterPro" id="IPR013103">
    <property type="entry name" value="RVT_2"/>
</dbReference>
<evidence type="ECO:0000259" key="7">
    <source>
        <dbReference type="PROSITE" id="PS50158"/>
    </source>
</evidence>
<comment type="caution">
    <text evidence="9">The sequence shown here is derived from an EMBL/GenBank/DDBJ whole genome shotgun (WGS) entry which is preliminary data.</text>
</comment>
<dbReference type="GO" id="GO:0003676">
    <property type="term" value="F:nucleic acid binding"/>
    <property type="evidence" value="ECO:0007669"/>
    <property type="project" value="InterPro"/>
</dbReference>
<dbReference type="GO" id="GO:0006508">
    <property type="term" value="P:proteolysis"/>
    <property type="evidence" value="ECO:0007669"/>
    <property type="project" value="UniProtKB-KW"/>
</dbReference>
<feature type="compositionally biased region" description="Low complexity" evidence="6">
    <location>
        <begin position="746"/>
        <end position="759"/>
    </location>
</feature>
<keyword evidence="1" id="KW-0645">Protease</keyword>
<dbReference type="InterPro" id="IPR057670">
    <property type="entry name" value="SH3_retrovirus"/>
</dbReference>
<dbReference type="InterPro" id="IPR001584">
    <property type="entry name" value="Integrase_cat-core"/>
</dbReference>